<keyword evidence="8 10" id="KW-0443">Lipid metabolism</keyword>
<evidence type="ECO:0000256" key="9">
    <source>
        <dbReference type="ARBA" id="ARBA00023136"/>
    </source>
</evidence>
<evidence type="ECO:0000256" key="8">
    <source>
        <dbReference type="ARBA" id="ARBA00023098"/>
    </source>
</evidence>
<evidence type="ECO:0000256" key="4">
    <source>
        <dbReference type="ARBA" id="ARBA00022692"/>
    </source>
</evidence>
<dbReference type="HOGENOM" id="CLU_057366_2_0_1"/>
<dbReference type="PANTHER" id="PTHR14467:SF0">
    <property type="entry name" value="PROTEIN ARV1"/>
    <property type="match status" value="1"/>
</dbReference>
<keyword evidence="9 10" id="KW-0472">Membrane</keyword>
<dbReference type="GO" id="GO:0097036">
    <property type="term" value="P:regulation of plasma membrane sterol distribution"/>
    <property type="evidence" value="ECO:0007669"/>
    <property type="project" value="UniProtKB-UniRule"/>
</dbReference>
<evidence type="ECO:0000313" key="11">
    <source>
        <dbReference type="EMBL" id="KGK38508.1"/>
    </source>
</evidence>
<name>A0A099P0F2_PICKU</name>
<dbReference type="GO" id="GO:0016125">
    <property type="term" value="P:sterol metabolic process"/>
    <property type="evidence" value="ECO:0007669"/>
    <property type="project" value="UniProtKB-UniRule"/>
</dbReference>
<feature type="transmembrane region" description="Helical" evidence="10">
    <location>
        <begin position="290"/>
        <end position="311"/>
    </location>
</feature>
<dbReference type="AlphaFoldDB" id="A0A099P0F2"/>
<dbReference type="Proteomes" id="UP000029867">
    <property type="component" value="Unassembled WGS sequence"/>
</dbReference>
<evidence type="ECO:0000256" key="3">
    <source>
        <dbReference type="ARBA" id="ARBA00022448"/>
    </source>
</evidence>
<dbReference type="InterPro" id="IPR007290">
    <property type="entry name" value="Arv1"/>
</dbReference>
<protein>
    <recommendedName>
        <fullName evidence="10">Protein ARV</fullName>
    </recommendedName>
</protein>
<evidence type="ECO:0000256" key="7">
    <source>
        <dbReference type="ARBA" id="ARBA00023055"/>
    </source>
</evidence>
<evidence type="ECO:0000256" key="10">
    <source>
        <dbReference type="RuleBase" id="RU368065"/>
    </source>
</evidence>
<gene>
    <name evidence="11" type="ORF">JL09_g2401</name>
</gene>
<comment type="similarity">
    <text evidence="2 10">Belongs to the ARV1 family.</text>
</comment>
<dbReference type="GO" id="GO:0005789">
    <property type="term" value="C:endoplasmic reticulum membrane"/>
    <property type="evidence" value="ECO:0007669"/>
    <property type="project" value="UniProtKB-SubCell"/>
</dbReference>
<keyword evidence="10" id="KW-0333">Golgi apparatus</keyword>
<evidence type="ECO:0000256" key="6">
    <source>
        <dbReference type="ARBA" id="ARBA00022989"/>
    </source>
</evidence>
<dbReference type="GO" id="GO:0000139">
    <property type="term" value="C:Golgi membrane"/>
    <property type="evidence" value="ECO:0007669"/>
    <property type="project" value="UniProtKB-SubCell"/>
</dbReference>
<keyword evidence="6 10" id="KW-1133">Transmembrane helix</keyword>
<feature type="transmembrane region" description="Helical" evidence="10">
    <location>
        <begin position="342"/>
        <end position="373"/>
    </location>
</feature>
<proteinExistence type="inferred from homology"/>
<dbReference type="EMBL" id="JQFK01000019">
    <property type="protein sequence ID" value="KGK38508.1"/>
    <property type="molecule type" value="Genomic_DNA"/>
</dbReference>
<comment type="subcellular location">
    <subcellularLocation>
        <location evidence="1 10">Endoplasmic reticulum membrane</location>
        <topology evidence="1 10">Multi-pass membrane protein</topology>
    </subcellularLocation>
    <subcellularLocation>
        <location evidence="10">Golgi apparatus membrane</location>
        <topology evidence="10">Multi-pass membrane protein</topology>
    </subcellularLocation>
</comment>
<dbReference type="GO" id="GO:0006665">
    <property type="term" value="P:sphingolipid metabolic process"/>
    <property type="evidence" value="ECO:0007669"/>
    <property type="project" value="UniProtKB-UniRule"/>
</dbReference>
<dbReference type="GO" id="GO:0032541">
    <property type="term" value="C:cortical endoplasmic reticulum"/>
    <property type="evidence" value="ECO:0007669"/>
    <property type="project" value="TreeGrafter"/>
</dbReference>
<evidence type="ECO:0000256" key="1">
    <source>
        <dbReference type="ARBA" id="ARBA00004477"/>
    </source>
</evidence>
<evidence type="ECO:0000313" key="12">
    <source>
        <dbReference type="Proteomes" id="UP000029867"/>
    </source>
</evidence>
<keyword evidence="4 10" id="KW-0812">Transmembrane</keyword>
<dbReference type="PANTHER" id="PTHR14467">
    <property type="entry name" value="ARV1"/>
    <property type="match status" value="1"/>
</dbReference>
<evidence type="ECO:0000256" key="5">
    <source>
        <dbReference type="ARBA" id="ARBA00022824"/>
    </source>
</evidence>
<feature type="transmembrane region" description="Helical" evidence="10">
    <location>
        <begin position="257"/>
        <end position="278"/>
    </location>
</feature>
<comment type="function">
    <text evidence="10">Mediator of sterol homeostasis involved in sterol uptake, trafficking and distribution into membranes.</text>
</comment>
<feature type="transmembrane region" description="Helical" evidence="10">
    <location>
        <begin position="111"/>
        <end position="133"/>
    </location>
</feature>
<feature type="transmembrane region" description="Helical" evidence="10">
    <location>
        <begin position="159"/>
        <end position="180"/>
    </location>
</feature>
<reference evidence="12" key="1">
    <citation type="journal article" date="2014" name="Microb. Cell Fact.">
        <title>Exploiting Issatchenkia orientalis SD108 for succinic acid production.</title>
        <authorList>
            <person name="Xiao H."/>
            <person name="Shao Z."/>
            <person name="Jiang Y."/>
            <person name="Dole S."/>
            <person name="Zhao H."/>
        </authorList>
    </citation>
    <scope>NUCLEOTIDE SEQUENCE [LARGE SCALE GENOMIC DNA]</scope>
    <source>
        <strain evidence="12">SD108</strain>
    </source>
</reference>
<dbReference type="VEuPathDB" id="FungiDB:C5L36_0B06840"/>
<organism evidence="11 12">
    <name type="scientific">Pichia kudriavzevii</name>
    <name type="common">Yeast</name>
    <name type="synonym">Issatchenkia orientalis</name>
    <dbReference type="NCBI Taxonomy" id="4909"/>
    <lineage>
        <taxon>Eukaryota</taxon>
        <taxon>Fungi</taxon>
        <taxon>Dikarya</taxon>
        <taxon>Ascomycota</taxon>
        <taxon>Saccharomycotina</taxon>
        <taxon>Pichiomycetes</taxon>
        <taxon>Pichiales</taxon>
        <taxon>Pichiaceae</taxon>
        <taxon>Pichia</taxon>
    </lineage>
</organism>
<evidence type="ECO:0000256" key="2">
    <source>
        <dbReference type="ARBA" id="ARBA00009187"/>
    </source>
</evidence>
<dbReference type="Pfam" id="PF04161">
    <property type="entry name" value="Arv1"/>
    <property type="match status" value="1"/>
</dbReference>
<dbReference type="GO" id="GO:0032366">
    <property type="term" value="P:intracellular sterol transport"/>
    <property type="evidence" value="ECO:0007669"/>
    <property type="project" value="UniProtKB-UniRule"/>
</dbReference>
<keyword evidence="10" id="KW-0746">Sphingolipid metabolism</keyword>
<accession>A0A099P0F2</accession>
<keyword evidence="5 10" id="KW-0256">Endoplasmic reticulum</keyword>
<keyword evidence="7 10" id="KW-0445">Lipid transport</keyword>
<keyword evidence="3 10" id="KW-0813">Transport</keyword>
<comment type="function">
    <text evidence="10">Regulates also the sphingolipid metabolism.</text>
</comment>
<comment type="caution">
    <text evidence="11">The sequence shown here is derived from an EMBL/GenBank/DDBJ whole genome shotgun (WGS) entry which is preliminary data.</text>
</comment>
<sequence>METQQFVCIHCGSYLPSLYEKYGSSHIRLSVCHHCNNIADKYIEYDNVLLFLDLILIKPNAYRHTIYNVFMASGSDPCREMIQKRKPDKQETVPSTNALDGRSCNERSFSLLPLIFRLTILMILFEVYVTWAYQEKSFVDNPDQTSLIVSMVLRGPNQYIFFLTSTLLQNITLCLSLAYFGLKWLPFSEGTVLSSFVSKSQNTDFISAQSTISLAQIEDNSLKLQIPNTQINTYNEEKVLDPIIYSPKITFKRLFKIMAITTLISNIIKLFPIVMLIWPYDSPILHATRFFVRIVHIYLLIEAVHIVFIDTKNTRQKYNRRWAMIKGVPNTQVQSSSDYYRIAAIVILSELSTIVISNSIIAIIASLCCGVGISDIGKDYLKMFSVGVKMLKELMEYTLGEF</sequence>
<dbReference type="eggNOG" id="KOG3134">
    <property type="taxonomic scope" value="Eukaryota"/>
</dbReference>